<dbReference type="EMBL" id="JAKOGI010000844">
    <property type="protein sequence ID" value="KAJ8429939.1"/>
    <property type="molecule type" value="Genomic_DNA"/>
</dbReference>
<protein>
    <submittedName>
        <fullName evidence="2">Uncharacterized protein</fullName>
    </submittedName>
</protein>
<gene>
    <name evidence="2" type="ORF">Cgig2_017989</name>
</gene>
<evidence type="ECO:0000313" key="3">
    <source>
        <dbReference type="Proteomes" id="UP001153076"/>
    </source>
</evidence>
<accession>A0A9Q1JS03</accession>
<keyword evidence="3" id="KW-1185">Reference proteome</keyword>
<evidence type="ECO:0000313" key="2">
    <source>
        <dbReference type="EMBL" id="KAJ8429939.1"/>
    </source>
</evidence>
<comment type="caution">
    <text evidence="2">The sequence shown here is derived from an EMBL/GenBank/DDBJ whole genome shotgun (WGS) entry which is preliminary data.</text>
</comment>
<dbReference type="Proteomes" id="UP001153076">
    <property type="component" value="Unassembled WGS sequence"/>
</dbReference>
<sequence>MRSSNRIIKTPNTLNSTPYSQTHPTKSSSVPPQINSEGPPVSATQPTVLYRIPNPAPVNPEAITLANLNAMVEDPPINDEPFDATDKVMNEDKDIDMYFNLHNIKDIEMSTNSSKRKSETITLMPSQGDAKGTLDLLHPQDSCTKCPRVPNFEFTTQDEHQ</sequence>
<dbReference type="AlphaFoldDB" id="A0A9Q1JS03"/>
<evidence type="ECO:0000256" key="1">
    <source>
        <dbReference type="SAM" id="MobiDB-lite"/>
    </source>
</evidence>
<organism evidence="2 3">
    <name type="scientific">Carnegiea gigantea</name>
    <dbReference type="NCBI Taxonomy" id="171969"/>
    <lineage>
        <taxon>Eukaryota</taxon>
        <taxon>Viridiplantae</taxon>
        <taxon>Streptophyta</taxon>
        <taxon>Embryophyta</taxon>
        <taxon>Tracheophyta</taxon>
        <taxon>Spermatophyta</taxon>
        <taxon>Magnoliopsida</taxon>
        <taxon>eudicotyledons</taxon>
        <taxon>Gunneridae</taxon>
        <taxon>Pentapetalae</taxon>
        <taxon>Caryophyllales</taxon>
        <taxon>Cactineae</taxon>
        <taxon>Cactaceae</taxon>
        <taxon>Cactoideae</taxon>
        <taxon>Echinocereeae</taxon>
        <taxon>Carnegiea</taxon>
    </lineage>
</organism>
<reference evidence="2" key="1">
    <citation type="submission" date="2022-04" db="EMBL/GenBank/DDBJ databases">
        <title>Carnegiea gigantea Genome sequencing and assembly v2.</title>
        <authorList>
            <person name="Copetti D."/>
            <person name="Sanderson M.J."/>
            <person name="Burquez A."/>
            <person name="Wojciechowski M.F."/>
        </authorList>
    </citation>
    <scope>NUCLEOTIDE SEQUENCE</scope>
    <source>
        <strain evidence="2">SGP5-SGP5p</strain>
        <tissue evidence="2">Aerial part</tissue>
    </source>
</reference>
<feature type="region of interest" description="Disordered" evidence="1">
    <location>
        <begin position="1"/>
        <end position="45"/>
    </location>
</feature>
<proteinExistence type="predicted"/>
<name>A0A9Q1JS03_9CARY</name>